<sequence>MAMTLLRFCPSVDLSVTALNCASLFKITKLANLLAFQLLPLYISPSAVDSWVSFMRLPRILSSGLATFCKTESITNSRYSRSENSFIINSSNNSPLDIVIA</sequence>
<accession>A0A1Y3E4E4</accession>
<dbReference type="AlphaFoldDB" id="A0A1Y3E4E4"/>
<name>A0A1Y3E4E4_9BILA</name>
<dbReference type="EMBL" id="LVZM01023549">
    <property type="protein sequence ID" value="OUC39925.1"/>
    <property type="molecule type" value="Genomic_DNA"/>
</dbReference>
<evidence type="ECO:0000313" key="1">
    <source>
        <dbReference type="EMBL" id="OUC39925.1"/>
    </source>
</evidence>
<reference evidence="1 2" key="1">
    <citation type="submission" date="2015-04" db="EMBL/GenBank/DDBJ databases">
        <title>Draft genome of the roundworm Trichinella nativa.</title>
        <authorList>
            <person name="Mitreva M."/>
        </authorList>
    </citation>
    <scope>NUCLEOTIDE SEQUENCE [LARGE SCALE GENOMIC DNA]</scope>
    <source>
        <strain evidence="1 2">ISS45</strain>
    </source>
</reference>
<gene>
    <name evidence="1" type="ORF">D917_04491</name>
</gene>
<dbReference type="Proteomes" id="UP000243006">
    <property type="component" value="Unassembled WGS sequence"/>
</dbReference>
<protein>
    <submittedName>
        <fullName evidence="1">Uncharacterized protein</fullName>
    </submittedName>
</protein>
<evidence type="ECO:0000313" key="2">
    <source>
        <dbReference type="Proteomes" id="UP000243006"/>
    </source>
</evidence>
<proteinExistence type="predicted"/>
<comment type="caution">
    <text evidence="1">The sequence shown here is derived from an EMBL/GenBank/DDBJ whole genome shotgun (WGS) entry which is preliminary data.</text>
</comment>
<organism evidence="1 2">
    <name type="scientific">Trichinella nativa</name>
    <dbReference type="NCBI Taxonomy" id="6335"/>
    <lineage>
        <taxon>Eukaryota</taxon>
        <taxon>Metazoa</taxon>
        <taxon>Ecdysozoa</taxon>
        <taxon>Nematoda</taxon>
        <taxon>Enoplea</taxon>
        <taxon>Dorylaimia</taxon>
        <taxon>Trichinellida</taxon>
        <taxon>Trichinellidae</taxon>
        <taxon>Trichinella</taxon>
    </lineage>
</organism>